<dbReference type="AlphaFoldDB" id="A0A563D7G0"/>
<name>A0A563D7G0_9FLAO</name>
<comment type="caution">
    <text evidence="1">The sequence shown here is derived from an EMBL/GenBank/DDBJ whole genome shotgun (WGS) entry which is preliminary data.</text>
</comment>
<dbReference type="OrthoDB" id="1122197at2"/>
<dbReference type="RefSeq" id="WP_146293518.1">
    <property type="nucleotide sequence ID" value="NZ_SELH01000026.1"/>
</dbReference>
<reference evidence="1 2" key="1">
    <citation type="submission" date="2019-02" db="EMBL/GenBank/DDBJ databases">
        <title>Apibacter muscae sp. nov.: a novel member of the house fly microbiota.</title>
        <authorList>
            <person name="Park R."/>
        </authorList>
    </citation>
    <scope>NUCLEOTIDE SEQUENCE [LARGE SCALE GENOMIC DNA]</scope>
    <source>
        <strain evidence="1 2">AL1</strain>
    </source>
</reference>
<protein>
    <recommendedName>
        <fullName evidence="3">MlpB protein</fullName>
    </recommendedName>
</protein>
<evidence type="ECO:0000313" key="1">
    <source>
        <dbReference type="EMBL" id="TWP26120.1"/>
    </source>
</evidence>
<proteinExistence type="predicted"/>
<gene>
    <name evidence="1" type="ORF">ETU09_10475</name>
</gene>
<organism evidence="1 2">
    <name type="scientific">Apibacter muscae</name>
    <dbReference type="NCBI Taxonomy" id="2509004"/>
    <lineage>
        <taxon>Bacteria</taxon>
        <taxon>Pseudomonadati</taxon>
        <taxon>Bacteroidota</taxon>
        <taxon>Flavobacteriia</taxon>
        <taxon>Flavobacteriales</taxon>
        <taxon>Weeksellaceae</taxon>
        <taxon>Apibacter</taxon>
    </lineage>
</organism>
<sequence length="146" mass="16928">MNILKFKYSCLAFVTITYLVACNNTNEHLEKDSNTNIITHNQHTLELKDNVLKKGDHVPSNKVCMVNDEYMGKEQLEVPLDGKMYYGCCEMCKNRIPQDEKVRYSIDPLTHKKVDKALAYIVLASDDGQVYYFENESNYLKFNSKN</sequence>
<keyword evidence="2" id="KW-1185">Reference proteome</keyword>
<evidence type="ECO:0008006" key="3">
    <source>
        <dbReference type="Google" id="ProtNLM"/>
    </source>
</evidence>
<dbReference type="EMBL" id="SELH01000026">
    <property type="protein sequence ID" value="TWP26120.1"/>
    <property type="molecule type" value="Genomic_DNA"/>
</dbReference>
<dbReference type="Proteomes" id="UP000319499">
    <property type="component" value="Unassembled WGS sequence"/>
</dbReference>
<accession>A0A563D7G0</accession>
<evidence type="ECO:0000313" key="2">
    <source>
        <dbReference type="Proteomes" id="UP000319499"/>
    </source>
</evidence>